<dbReference type="RefSeq" id="WP_272434778.1">
    <property type="nucleotide sequence ID" value="NZ_JAMQKB010000001.1"/>
</dbReference>
<sequence>MTKKKYMRTLSMFLSLIIVLSMFPGASVQTIAAETGDTDWVEMQVENGDFEEEPASESDLPSWDYWTSGYMEGMSITDEFAYEGDRSLRVDNDGVVGLFSQQIQVTEGNDYKVEAKLFIEEKISGNPGIWLRWINENGSIIGNDAKYFDSALTGEWQTVRVDGTAPAGAVGVKVFIYQTSTTKTKGYYDNVKLFEKSDAISLDLANPGFEMEPSDGEIPKWNKYPASPRENTSVELDENQVYSGERSVKITDQSSGASVGLYSSAVEVVPGMVYTVVGKAFLESGSTSVYLKYYDSAGSEVGSYRTSFSTPVGQWVTVKAEGVAPDNAVSAKIFLYAGVAGQSVSYYDDLSITTSKQLELPFEFGEPINLGPAALSAKSQGVEIGDGEVYYATNGSPATFFAADSETGEMIFSESLPGNDVIWGMTIGTDGNVYFSGTYNGILYKYVVDERRLEKVGKNPSDDWVWELETSSDGKIYGATYPNAKVFEYDINTGEFTDLGSFNEEQDYARGIGVTDESLYVGVGTTAHLYRMDRETGERTEIELPITGESTSVSNIWEFGNNLFVVYGTSMLVVDKETGEVYKSLNWQDKNTIDGLISEPSPYDENIIYYRSKQSSELYTYNMETYEIAPVEPRIQLPASPIKEIKWIKNDSGEFVLAMLNQQIEYSVYNPQTNTLEVSYPEVDLQGLNIQSLEIGEDQQVYMGGYQGSFGVFDTSKEEYVLRERDPQQIEGIGFLNGDAYLGTYGGAMIYKYDPEQPFAYSGGVQGDNPEMVYDIGDEQSRPFTFASGDDKLFVGTISDYGELGGALTINDSVTGEWKTIRNIIEDQSIIGLAYQDGTLFGGSTIAGGLGIDPTEERAKMFTFDVETEATEVFDLEVEGIKTPEMIGELSFGPDGNLWGIAYGKNEEGLANSAVFAMDPETREIVKSVELYEGVSGGSRWRPFFIRWDKQGLMYTTAGRKLTVIDPETLANKELLPGAVHLMDVDQEGNIYYADGADLYKLPVPIEEANLSMEETKIVQGDKSELDLSVTLANAQKADLNGAEIKWLVTDSNIAVIENGELSGKNAGSTEIQAVVTYNGEEVTSNTITVTVDVTTDSLTSQIEEIEANGMMELSLSKQLVNRLRQAKLHYSQGRVNQAVKQLDDFLKLLENGSLDHELKAKLEGNLQAIKENYLED</sequence>
<feature type="domain" description="CBM-cenC" evidence="3">
    <location>
        <begin position="206"/>
        <end position="336"/>
    </location>
</feature>
<evidence type="ECO:0000256" key="2">
    <source>
        <dbReference type="SAM" id="SignalP"/>
    </source>
</evidence>
<evidence type="ECO:0000313" key="6">
    <source>
        <dbReference type="Proteomes" id="UP001145050"/>
    </source>
</evidence>
<feature type="domain" description="FIMAH" evidence="4">
    <location>
        <begin position="1097"/>
        <end position="1170"/>
    </location>
</feature>
<evidence type="ECO:0000313" key="5">
    <source>
        <dbReference type="EMBL" id="MDC3423124.1"/>
    </source>
</evidence>
<comment type="caution">
    <text evidence="5">The sequence shown here is derived from an EMBL/GenBank/DDBJ whole genome shotgun (WGS) entry which is preliminary data.</text>
</comment>
<dbReference type="Pfam" id="PF22888">
    <property type="entry name" value="FIMAH"/>
    <property type="match status" value="1"/>
</dbReference>
<dbReference type="Pfam" id="PF02018">
    <property type="entry name" value="CBM_4_9"/>
    <property type="match status" value="1"/>
</dbReference>
<organism evidence="5 6">
    <name type="scientific">Terrihalobacillus insolitus</name>
    <dbReference type="NCBI Taxonomy" id="2950438"/>
    <lineage>
        <taxon>Bacteria</taxon>
        <taxon>Bacillati</taxon>
        <taxon>Bacillota</taxon>
        <taxon>Bacilli</taxon>
        <taxon>Bacillales</taxon>
        <taxon>Bacillaceae</taxon>
        <taxon>Terrihalobacillus</taxon>
    </lineage>
</organism>
<feature type="signal peptide" evidence="2">
    <location>
        <begin position="1"/>
        <end position="32"/>
    </location>
</feature>
<accession>A0A9X3WTM8</accession>
<dbReference type="Gene3D" id="2.60.40.1080">
    <property type="match status" value="1"/>
</dbReference>
<dbReference type="AlphaFoldDB" id="A0A9X3WTM8"/>
<gene>
    <name evidence="5" type="ORF">NC797_01205</name>
</gene>
<dbReference type="Gene3D" id="2.60.120.260">
    <property type="entry name" value="Galactose-binding domain-like"/>
    <property type="match status" value="2"/>
</dbReference>
<dbReference type="SUPFAM" id="SSF69322">
    <property type="entry name" value="Tricorn protease domain 2"/>
    <property type="match status" value="1"/>
</dbReference>
<dbReference type="GO" id="GO:0016798">
    <property type="term" value="F:hydrolase activity, acting on glycosyl bonds"/>
    <property type="evidence" value="ECO:0007669"/>
    <property type="project" value="InterPro"/>
</dbReference>
<dbReference type="Gene3D" id="2.130.10.10">
    <property type="entry name" value="YVTN repeat-like/Quinoprotein amine dehydrogenase"/>
    <property type="match status" value="1"/>
</dbReference>
<dbReference type="EMBL" id="JAMQKB010000001">
    <property type="protein sequence ID" value="MDC3423124.1"/>
    <property type="molecule type" value="Genomic_DNA"/>
</dbReference>
<dbReference type="SUPFAM" id="SSF50969">
    <property type="entry name" value="YVTN repeat-like/Quinoprotein amine dehydrogenase"/>
    <property type="match status" value="1"/>
</dbReference>
<dbReference type="InterPro" id="IPR011044">
    <property type="entry name" value="Quino_amine_DH_bsu"/>
</dbReference>
<dbReference type="InterPro" id="IPR015943">
    <property type="entry name" value="WD40/YVTN_repeat-like_dom_sf"/>
</dbReference>
<proteinExistence type="predicted"/>
<evidence type="ECO:0000259" key="3">
    <source>
        <dbReference type="Pfam" id="PF02018"/>
    </source>
</evidence>
<reference evidence="5" key="1">
    <citation type="submission" date="2022-06" db="EMBL/GenBank/DDBJ databases">
        <title>Aquibacillus sp. a new bacterium isolated from soil saline samples.</title>
        <authorList>
            <person name="Galisteo C."/>
            <person name="De La Haba R."/>
            <person name="Sanchez-Porro C."/>
            <person name="Ventosa A."/>
        </authorList>
    </citation>
    <scope>NUCLEOTIDE SEQUENCE</scope>
    <source>
        <strain evidence="5">3ASR75-11</strain>
    </source>
</reference>
<protein>
    <submittedName>
        <fullName evidence="5">Carbohydrate binding domain-containing protein</fullName>
    </submittedName>
</protein>
<keyword evidence="6" id="KW-1185">Reference proteome</keyword>
<feature type="chain" id="PRO_5040889301" evidence="2">
    <location>
        <begin position="33"/>
        <end position="1177"/>
    </location>
</feature>
<evidence type="ECO:0000256" key="1">
    <source>
        <dbReference type="ARBA" id="ARBA00022801"/>
    </source>
</evidence>
<dbReference type="InterPro" id="IPR003305">
    <property type="entry name" value="CenC_carb-bd"/>
</dbReference>
<keyword evidence="2" id="KW-0732">Signal</keyword>
<dbReference type="Proteomes" id="UP001145050">
    <property type="component" value="Unassembled WGS sequence"/>
</dbReference>
<evidence type="ECO:0000259" key="4">
    <source>
        <dbReference type="Pfam" id="PF22888"/>
    </source>
</evidence>
<keyword evidence="1" id="KW-0378">Hydrolase</keyword>
<dbReference type="InterPro" id="IPR054470">
    <property type="entry name" value="FIMAH_dom"/>
</dbReference>
<name>A0A9X3WTM8_9BACI</name>